<evidence type="ECO:0000259" key="9">
    <source>
        <dbReference type="Pfam" id="PF04706"/>
    </source>
</evidence>
<dbReference type="CDD" id="cd23272">
    <property type="entry name" value="Dkk1_Cys2"/>
    <property type="match status" value="1"/>
</dbReference>
<feature type="region of interest" description="Disordered" evidence="8">
    <location>
        <begin position="51"/>
        <end position="77"/>
    </location>
</feature>
<dbReference type="GO" id="GO:0048019">
    <property type="term" value="F:receptor antagonist activity"/>
    <property type="evidence" value="ECO:0007669"/>
    <property type="project" value="TreeGrafter"/>
</dbReference>
<gene>
    <name evidence="12" type="ORF">P4O66_013629</name>
</gene>
<keyword evidence="13" id="KW-1185">Reference proteome</keyword>
<dbReference type="InterPro" id="IPR006796">
    <property type="entry name" value="Dickkopf_N"/>
</dbReference>
<dbReference type="InterPro" id="IPR048500">
    <property type="entry name" value="DIKK1/2/4_C-subdom1"/>
</dbReference>
<keyword evidence="7" id="KW-1015">Disulfide bond</keyword>
<dbReference type="Gene3D" id="2.10.80.10">
    <property type="entry name" value="Lipase, subunit A"/>
    <property type="match status" value="1"/>
</dbReference>
<dbReference type="Pfam" id="PF21481">
    <property type="entry name" value="DIKK1-2-4_C-subdom1"/>
    <property type="match status" value="1"/>
</dbReference>
<organism evidence="12 13">
    <name type="scientific">Electrophorus voltai</name>
    <dbReference type="NCBI Taxonomy" id="2609070"/>
    <lineage>
        <taxon>Eukaryota</taxon>
        <taxon>Metazoa</taxon>
        <taxon>Chordata</taxon>
        <taxon>Craniata</taxon>
        <taxon>Vertebrata</taxon>
        <taxon>Euteleostomi</taxon>
        <taxon>Actinopterygii</taxon>
        <taxon>Neopterygii</taxon>
        <taxon>Teleostei</taxon>
        <taxon>Ostariophysi</taxon>
        <taxon>Gymnotiformes</taxon>
        <taxon>Gymnotoidei</taxon>
        <taxon>Gymnotidae</taxon>
        <taxon>Electrophorus</taxon>
    </lineage>
</organism>
<dbReference type="InterPro" id="IPR039863">
    <property type="entry name" value="DKK1-4"/>
</dbReference>
<evidence type="ECO:0000256" key="8">
    <source>
        <dbReference type="SAM" id="MobiDB-lite"/>
    </source>
</evidence>
<protein>
    <recommendedName>
        <fullName evidence="14">Dickkopf N-terminal cysteine-rich domain-containing protein</fullName>
    </recommendedName>
</protein>
<sequence length="288" mass="31411">MFGQLRDLLNFSIEDKAMMPVSLTIAVVYLAVCGGYVRDARAGSGLRNSIKNLPNGASNPTDAVSANPHVVNSDSGGIHKGGSDISVPLSCAVDGECGPVKFCNDARRVCLPCRKRRKRCLRDAMCCSGNRCINGVCQAAEMNSTQSFRTTAATQLVSKPHGTAVPVTRNQNRTVLTQQPKRTTVSSQQMLKGGEGDMCLRSSDCSEGLCCARHFWSRICKPVLTEGQMCTRHRRKDTHGLEIFQRCDCGQGLVCRALRDRAGGLERQQQHSGNNNRAARNLHTCQLR</sequence>
<evidence type="ECO:0000313" key="13">
    <source>
        <dbReference type="Proteomes" id="UP001239994"/>
    </source>
</evidence>
<dbReference type="InterPro" id="IPR047304">
    <property type="entry name" value="Dkk1_Cys2"/>
</dbReference>
<evidence type="ECO:0000256" key="3">
    <source>
        <dbReference type="ARBA" id="ARBA00022473"/>
    </source>
</evidence>
<dbReference type="Proteomes" id="UP001239994">
    <property type="component" value="Unassembled WGS sequence"/>
</dbReference>
<feature type="domain" description="Dickkopf N-terminal cysteine-rich" evidence="9">
    <location>
        <begin position="90"/>
        <end position="138"/>
    </location>
</feature>
<evidence type="ECO:0000256" key="6">
    <source>
        <dbReference type="ARBA" id="ARBA00022729"/>
    </source>
</evidence>
<dbReference type="GO" id="GO:0016055">
    <property type="term" value="P:Wnt signaling pathway"/>
    <property type="evidence" value="ECO:0007669"/>
    <property type="project" value="UniProtKB-KW"/>
</dbReference>
<dbReference type="AlphaFoldDB" id="A0AAD8Z5D0"/>
<proteinExistence type="inferred from homology"/>
<feature type="domain" description="Dickkopf-related protein 1/2/4 C-terminal subdomain 2" evidence="10">
    <location>
        <begin position="227"/>
        <end position="287"/>
    </location>
</feature>
<evidence type="ECO:0000256" key="4">
    <source>
        <dbReference type="ARBA" id="ARBA00022525"/>
    </source>
</evidence>
<keyword evidence="4" id="KW-0964">Secreted</keyword>
<evidence type="ECO:0008006" key="14">
    <source>
        <dbReference type="Google" id="ProtNLM"/>
    </source>
</evidence>
<evidence type="ECO:0000256" key="1">
    <source>
        <dbReference type="ARBA" id="ARBA00004613"/>
    </source>
</evidence>
<keyword evidence="6" id="KW-0732">Signal</keyword>
<evidence type="ECO:0000256" key="5">
    <source>
        <dbReference type="ARBA" id="ARBA00022687"/>
    </source>
</evidence>
<dbReference type="Pfam" id="PF04706">
    <property type="entry name" value="Dickkopf_N"/>
    <property type="match status" value="1"/>
</dbReference>
<keyword evidence="5" id="KW-0879">Wnt signaling pathway</keyword>
<comment type="caution">
    <text evidence="12">The sequence shown here is derived from an EMBL/GenBank/DDBJ whole genome shotgun (WGS) entry which is preliminary data.</text>
</comment>
<evidence type="ECO:0000259" key="10">
    <source>
        <dbReference type="Pfam" id="PF21479"/>
    </source>
</evidence>
<keyword evidence="3" id="KW-0217">Developmental protein</keyword>
<feature type="domain" description="Dickkopf-related protein 1/2/4 C-terminal subdomain 1" evidence="11">
    <location>
        <begin position="195"/>
        <end position="224"/>
    </location>
</feature>
<dbReference type="InterPro" id="IPR048499">
    <property type="entry name" value="DIKK1/2/4_C-subdom2"/>
</dbReference>
<name>A0AAD8Z5D0_9TELE</name>
<evidence type="ECO:0000256" key="7">
    <source>
        <dbReference type="ARBA" id="ARBA00023157"/>
    </source>
</evidence>
<comment type="subcellular location">
    <subcellularLocation>
        <location evidence="1">Secreted</location>
    </subcellularLocation>
</comment>
<dbReference type="FunFam" id="2.10.80.10:FF:000001">
    <property type="entry name" value="Dickkopf WNT-signaling pathway inhibitor 2"/>
    <property type="match status" value="1"/>
</dbReference>
<dbReference type="Pfam" id="PF21479">
    <property type="entry name" value="DIKK1-2-4_C-subdom2"/>
    <property type="match status" value="1"/>
</dbReference>
<dbReference type="EMBL" id="JAROKS010000020">
    <property type="protein sequence ID" value="KAK1791633.1"/>
    <property type="molecule type" value="Genomic_DNA"/>
</dbReference>
<dbReference type="GO" id="GO:0005615">
    <property type="term" value="C:extracellular space"/>
    <property type="evidence" value="ECO:0007669"/>
    <property type="project" value="TreeGrafter"/>
</dbReference>
<evidence type="ECO:0000259" key="11">
    <source>
        <dbReference type="Pfam" id="PF21481"/>
    </source>
</evidence>
<reference evidence="12" key="1">
    <citation type="submission" date="2023-03" db="EMBL/GenBank/DDBJ databases">
        <title>Electrophorus voltai genome.</title>
        <authorList>
            <person name="Bian C."/>
        </authorList>
    </citation>
    <scope>NUCLEOTIDE SEQUENCE</scope>
    <source>
        <strain evidence="12">CB-2022</strain>
        <tissue evidence="12">Muscle</tissue>
    </source>
</reference>
<dbReference type="PANTHER" id="PTHR12113">
    <property type="entry name" value="DICKKOPF3-LIKE 3"/>
    <property type="match status" value="1"/>
</dbReference>
<dbReference type="PANTHER" id="PTHR12113:SF11">
    <property type="entry name" value="DICKKOPF-RELATED PROTEIN 1"/>
    <property type="match status" value="1"/>
</dbReference>
<evidence type="ECO:0000256" key="2">
    <source>
        <dbReference type="ARBA" id="ARBA00010842"/>
    </source>
</evidence>
<dbReference type="GO" id="GO:0039706">
    <property type="term" value="F:co-receptor binding"/>
    <property type="evidence" value="ECO:0007669"/>
    <property type="project" value="TreeGrafter"/>
</dbReference>
<evidence type="ECO:0000313" key="12">
    <source>
        <dbReference type="EMBL" id="KAK1791633.1"/>
    </source>
</evidence>
<comment type="similarity">
    <text evidence="2">Belongs to the dickkopf family.</text>
</comment>
<dbReference type="GO" id="GO:0090090">
    <property type="term" value="P:negative regulation of canonical Wnt signaling pathway"/>
    <property type="evidence" value="ECO:0007669"/>
    <property type="project" value="TreeGrafter"/>
</dbReference>
<accession>A0AAD8Z5D0</accession>
<feature type="compositionally biased region" description="Polar residues" evidence="8">
    <location>
        <begin position="51"/>
        <end position="75"/>
    </location>
</feature>